<dbReference type="GeneID" id="20041113"/>
<sequence>TQGNRNSEGTNPGGRSSVGGLGKGSLADSLGKEGLESIGTGDNNLGLSGILGISLTVGVMFVVSGYGFYRIFGGRRKNKGLRPGMYQQRKVGYLIKQ</sequence>
<name>W6ZWX8_9APIC</name>
<dbReference type="Proteomes" id="UP000030640">
    <property type="component" value="Unassembled WGS sequence"/>
</dbReference>
<dbReference type="EMBL" id="KI965682">
    <property type="protein sequence ID" value="EUD63780.1"/>
    <property type="molecule type" value="Genomic_DNA"/>
</dbReference>
<keyword evidence="2" id="KW-1133">Transmembrane helix</keyword>
<feature type="non-terminal residue" evidence="3">
    <location>
        <position position="1"/>
    </location>
</feature>
<keyword evidence="2" id="KW-0472">Membrane</keyword>
<feature type="transmembrane region" description="Helical" evidence="2">
    <location>
        <begin position="45"/>
        <end position="69"/>
    </location>
</feature>
<keyword evidence="2" id="KW-0812">Transmembrane</keyword>
<organism evidence="3 4">
    <name type="scientific">Plasmodium inui San Antonio 1</name>
    <dbReference type="NCBI Taxonomy" id="1237626"/>
    <lineage>
        <taxon>Eukaryota</taxon>
        <taxon>Sar</taxon>
        <taxon>Alveolata</taxon>
        <taxon>Apicomplexa</taxon>
        <taxon>Aconoidasida</taxon>
        <taxon>Haemosporida</taxon>
        <taxon>Plasmodiidae</taxon>
        <taxon>Plasmodium</taxon>
        <taxon>Plasmodium (Plasmodium)</taxon>
    </lineage>
</organism>
<reference evidence="3 4" key="1">
    <citation type="submission" date="2013-02" db="EMBL/GenBank/DDBJ databases">
        <title>The Genome Sequence of Plasmodium inui San Antonio 1.</title>
        <authorList>
            <consortium name="The Broad Institute Genome Sequencing Platform"/>
            <consortium name="The Broad Institute Genome Sequencing Center for Infectious Disease"/>
            <person name="Neafsey D."/>
            <person name="Cheeseman I."/>
            <person name="Volkman S."/>
            <person name="Adams J."/>
            <person name="Walker B."/>
            <person name="Young S.K."/>
            <person name="Zeng Q."/>
            <person name="Gargeya S."/>
            <person name="Fitzgerald M."/>
            <person name="Haas B."/>
            <person name="Abouelleil A."/>
            <person name="Alvarado L."/>
            <person name="Arachchi H.M."/>
            <person name="Berlin A.M."/>
            <person name="Chapman S.B."/>
            <person name="Dewar J."/>
            <person name="Goldberg J."/>
            <person name="Griggs A."/>
            <person name="Gujja S."/>
            <person name="Hansen M."/>
            <person name="Howarth C."/>
            <person name="Imamovic A."/>
            <person name="Larimer J."/>
            <person name="McCowan C."/>
            <person name="Murphy C."/>
            <person name="Neiman D."/>
            <person name="Pearson M."/>
            <person name="Priest M."/>
            <person name="Roberts A."/>
            <person name="Saif S."/>
            <person name="Shea T."/>
            <person name="Sisk P."/>
            <person name="Sykes S."/>
            <person name="Wortman J."/>
            <person name="Nusbaum C."/>
            <person name="Birren B."/>
        </authorList>
    </citation>
    <scope>NUCLEOTIDE SEQUENCE [LARGE SCALE GENOMIC DNA]</scope>
    <source>
        <strain evidence="3 4">San Antonio 1</strain>
    </source>
</reference>
<evidence type="ECO:0000313" key="3">
    <source>
        <dbReference type="EMBL" id="EUD63780.1"/>
    </source>
</evidence>
<evidence type="ECO:0000313" key="4">
    <source>
        <dbReference type="Proteomes" id="UP000030640"/>
    </source>
</evidence>
<dbReference type="AlphaFoldDB" id="W6ZWX8"/>
<protein>
    <submittedName>
        <fullName evidence="3">Uncharacterized protein</fullName>
    </submittedName>
</protein>
<gene>
    <name evidence="3" type="ORF">C922_05839</name>
</gene>
<proteinExistence type="predicted"/>
<feature type="compositionally biased region" description="Polar residues" evidence="1">
    <location>
        <begin position="1"/>
        <end position="10"/>
    </location>
</feature>
<dbReference type="RefSeq" id="XP_008819632.1">
    <property type="nucleotide sequence ID" value="XM_008821410.1"/>
</dbReference>
<feature type="region of interest" description="Disordered" evidence="1">
    <location>
        <begin position="1"/>
        <end position="25"/>
    </location>
</feature>
<accession>W6ZWX8</accession>
<evidence type="ECO:0000256" key="2">
    <source>
        <dbReference type="SAM" id="Phobius"/>
    </source>
</evidence>
<keyword evidence="4" id="KW-1185">Reference proteome</keyword>
<evidence type="ECO:0000256" key="1">
    <source>
        <dbReference type="SAM" id="MobiDB-lite"/>
    </source>
</evidence>
<dbReference type="VEuPathDB" id="PlasmoDB:C922_05839"/>